<dbReference type="AlphaFoldDB" id="A0A366LS87"/>
<evidence type="ECO:0000313" key="1">
    <source>
        <dbReference type="EMBL" id="RBQ16413.1"/>
    </source>
</evidence>
<evidence type="ECO:0000313" key="2">
    <source>
        <dbReference type="Proteomes" id="UP000253303"/>
    </source>
</evidence>
<dbReference type="EMBL" id="QMEY01000017">
    <property type="protein sequence ID" value="RBQ16413.1"/>
    <property type="molecule type" value="Genomic_DNA"/>
</dbReference>
<protein>
    <submittedName>
        <fullName evidence="1">Uncharacterized protein</fullName>
    </submittedName>
</protein>
<dbReference type="Proteomes" id="UP000253303">
    <property type="component" value="Unassembled WGS sequence"/>
</dbReference>
<name>A0A366LS87_9ACTN</name>
<accession>A0A366LS87</accession>
<gene>
    <name evidence="1" type="ORF">DP939_31180</name>
</gene>
<reference evidence="1 2" key="1">
    <citation type="submission" date="2018-06" db="EMBL/GenBank/DDBJ databases">
        <title>Sphaerisporangium craniellae sp. nov., isolated from a marine sponge in the South China Sea.</title>
        <authorList>
            <person name="Li L."/>
        </authorList>
    </citation>
    <scope>NUCLEOTIDE SEQUENCE [LARGE SCALE GENOMIC DNA]</scope>
    <source>
        <strain evidence="1 2">LHW63015</strain>
    </source>
</reference>
<comment type="caution">
    <text evidence="1">The sequence shown here is derived from an EMBL/GenBank/DDBJ whole genome shotgun (WGS) entry which is preliminary data.</text>
</comment>
<keyword evidence="2" id="KW-1185">Reference proteome</keyword>
<sequence>MSLLTKNATTPAMRPALERRWADALAVMDAATEIGNLGVATRADSLEALEALPAGAGAATVAWYGVRVFTDHLGDEPLGAGFDQVLEAEWEAGRRDPYRRVGRQIHVIAAAGTVGTR</sequence>
<dbReference type="Gene3D" id="3.40.50.150">
    <property type="entry name" value="Vaccinia Virus protein VP39"/>
    <property type="match status" value="1"/>
</dbReference>
<organism evidence="1 2">
    <name type="scientific">Spongiactinospora rosea</name>
    <dbReference type="NCBI Taxonomy" id="2248750"/>
    <lineage>
        <taxon>Bacteria</taxon>
        <taxon>Bacillati</taxon>
        <taxon>Actinomycetota</taxon>
        <taxon>Actinomycetes</taxon>
        <taxon>Streptosporangiales</taxon>
        <taxon>Streptosporangiaceae</taxon>
        <taxon>Spongiactinospora</taxon>
    </lineage>
</organism>
<proteinExistence type="predicted"/>
<dbReference type="InterPro" id="IPR029063">
    <property type="entry name" value="SAM-dependent_MTases_sf"/>
</dbReference>